<feature type="compositionally biased region" description="Basic residues" evidence="1">
    <location>
        <begin position="465"/>
        <end position="482"/>
    </location>
</feature>
<accession>A0AA39IS61</accession>
<feature type="compositionally biased region" description="Low complexity" evidence="1">
    <location>
        <begin position="159"/>
        <end position="177"/>
    </location>
</feature>
<reference evidence="2" key="1">
    <citation type="submission" date="2023-06" db="EMBL/GenBank/DDBJ databases">
        <title>Genomic analysis of the entomopathogenic nematode Steinernema hermaphroditum.</title>
        <authorList>
            <person name="Schwarz E.M."/>
            <person name="Heppert J.K."/>
            <person name="Baniya A."/>
            <person name="Schwartz H.T."/>
            <person name="Tan C.-H."/>
            <person name="Antoshechkin I."/>
            <person name="Sternberg P.W."/>
            <person name="Goodrich-Blair H."/>
            <person name="Dillman A.R."/>
        </authorList>
    </citation>
    <scope>NUCLEOTIDE SEQUENCE</scope>
    <source>
        <strain evidence="2">PS9179</strain>
        <tissue evidence="2">Whole animal</tissue>
    </source>
</reference>
<feature type="compositionally biased region" description="Polar residues" evidence="1">
    <location>
        <begin position="439"/>
        <end position="457"/>
    </location>
</feature>
<comment type="caution">
    <text evidence="2">The sequence shown here is derived from an EMBL/GenBank/DDBJ whole genome shotgun (WGS) entry which is preliminary data.</text>
</comment>
<proteinExistence type="predicted"/>
<feature type="region of interest" description="Disordered" evidence="1">
    <location>
        <begin position="439"/>
        <end position="482"/>
    </location>
</feature>
<dbReference type="EMBL" id="JAUCMV010000001">
    <property type="protein sequence ID" value="KAK0428562.1"/>
    <property type="molecule type" value="Genomic_DNA"/>
</dbReference>
<keyword evidence="3" id="KW-1185">Reference proteome</keyword>
<evidence type="ECO:0000313" key="2">
    <source>
        <dbReference type="EMBL" id="KAK0428562.1"/>
    </source>
</evidence>
<feature type="region of interest" description="Disordered" evidence="1">
    <location>
        <begin position="89"/>
        <end position="113"/>
    </location>
</feature>
<evidence type="ECO:0000313" key="3">
    <source>
        <dbReference type="Proteomes" id="UP001175271"/>
    </source>
</evidence>
<gene>
    <name evidence="2" type="ORF">QR680_010874</name>
</gene>
<name>A0AA39IS61_9BILA</name>
<protein>
    <submittedName>
        <fullName evidence="2">Uncharacterized protein</fullName>
    </submittedName>
</protein>
<sequence>MEVEACGNLYYSNFAEPFSLHPENVAIFVGTVAGARIVWLLLSRSRASGTFKDRLAASININVPFLAISDDCSFLFYFVCEEYMKRKKLEANPEPSKSDASVPPSLVARVPLNPPPLRPTPVIQAVPLLPAPRSKTLEAPIVRAAPVARSTRSAAPVPKSIQTSKSKTKSNNSGSKTCVDSVMSGNTNKGKVAVVHNKMKSKPIENKPVPIETMRKQLEDTQKAMGVVPNTALLERMEKEEKCRQDRQQEPVDTSAMSKVGDISFSINKKKLVAANDDTRRPAVISEPEELIEEEKKNGEEEEPNSENYMYNTKEIHYTVHEMIRTLDKGDVPDVTGDVIVPDGQPPWDAFTDVEVMQKRDGFDCYTLRRNTFVSATTCFQNADDAMTTARTQRSSRDYREKALPTFNVKDINEHTIDRCGEEESLGTLITPQSSAYSAKSLKKTQSVEPSMCATKSDTLERERLKKLRKTSSKSKSRSGEK</sequence>
<dbReference type="Proteomes" id="UP001175271">
    <property type="component" value="Unassembled WGS sequence"/>
</dbReference>
<feature type="region of interest" description="Disordered" evidence="1">
    <location>
        <begin position="147"/>
        <end position="184"/>
    </location>
</feature>
<evidence type="ECO:0000256" key="1">
    <source>
        <dbReference type="SAM" id="MobiDB-lite"/>
    </source>
</evidence>
<organism evidence="2 3">
    <name type="scientific">Steinernema hermaphroditum</name>
    <dbReference type="NCBI Taxonomy" id="289476"/>
    <lineage>
        <taxon>Eukaryota</taxon>
        <taxon>Metazoa</taxon>
        <taxon>Ecdysozoa</taxon>
        <taxon>Nematoda</taxon>
        <taxon>Chromadorea</taxon>
        <taxon>Rhabditida</taxon>
        <taxon>Tylenchina</taxon>
        <taxon>Panagrolaimomorpha</taxon>
        <taxon>Strongyloidoidea</taxon>
        <taxon>Steinernematidae</taxon>
        <taxon>Steinernema</taxon>
    </lineage>
</organism>
<dbReference type="AlphaFoldDB" id="A0AA39IS61"/>